<evidence type="ECO:0000313" key="10">
    <source>
        <dbReference type="Proteomes" id="UP000647172"/>
    </source>
</evidence>
<protein>
    <submittedName>
        <fullName evidence="9">Magnesium transport protein CorA</fullName>
    </submittedName>
</protein>
<dbReference type="Gene3D" id="3.30.460.20">
    <property type="entry name" value="CorA soluble domain-like"/>
    <property type="match status" value="1"/>
</dbReference>
<dbReference type="SUPFAM" id="SSF143865">
    <property type="entry name" value="CorA soluble domain-like"/>
    <property type="match status" value="1"/>
</dbReference>
<dbReference type="GO" id="GO:0005886">
    <property type="term" value="C:plasma membrane"/>
    <property type="evidence" value="ECO:0007669"/>
    <property type="project" value="UniProtKB-SubCell"/>
</dbReference>
<dbReference type="Proteomes" id="UP000647172">
    <property type="component" value="Unassembled WGS sequence"/>
</dbReference>
<dbReference type="AlphaFoldDB" id="A0A919JJC6"/>
<accession>A0A919JJC6</accession>
<dbReference type="Gene3D" id="1.20.58.340">
    <property type="entry name" value="Magnesium transport protein CorA, transmembrane region"/>
    <property type="match status" value="2"/>
</dbReference>
<dbReference type="PANTHER" id="PTHR46494:SF1">
    <property type="entry name" value="CORA FAMILY METAL ION TRANSPORTER (EUROFUNG)"/>
    <property type="match status" value="1"/>
</dbReference>
<keyword evidence="4" id="KW-1003">Cell membrane</keyword>
<evidence type="ECO:0000256" key="6">
    <source>
        <dbReference type="ARBA" id="ARBA00022989"/>
    </source>
</evidence>
<comment type="caution">
    <text evidence="9">The sequence shown here is derived from an EMBL/GenBank/DDBJ whole genome shotgun (WGS) entry which is preliminary data.</text>
</comment>
<keyword evidence="10" id="KW-1185">Reference proteome</keyword>
<evidence type="ECO:0000256" key="3">
    <source>
        <dbReference type="ARBA" id="ARBA00022448"/>
    </source>
</evidence>
<comment type="subcellular location">
    <subcellularLocation>
        <location evidence="1">Cell membrane</location>
        <topology evidence="1">Multi-pass membrane protein</topology>
    </subcellularLocation>
</comment>
<dbReference type="Pfam" id="PF01544">
    <property type="entry name" value="CorA"/>
    <property type="match status" value="1"/>
</dbReference>
<feature type="transmembrane region" description="Helical" evidence="8">
    <location>
        <begin position="277"/>
        <end position="300"/>
    </location>
</feature>
<dbReference type="SUPFAM" id="SSF144083">
    <property type="entry name" value="Magnesium transport protein CorA, transmembrane region"/>
    <property type="match status" value="1"/>
</dbReference>
<sequence>MGTMAGISVLAVREDGVEMYPVSEVAALLDRPDTLLWVDITTCGPAATELLTDVLGCHPLAVRDCTRRNRVPRVRIYPHQHLLILHGPQRGPSGHVHYIELDQIVGDRYVVTVHGPLNPAVDPAVALRETEAVRRRLESGRLRPGTPYELSYAISTALAHTLESFIEELTREVWQLEQRVTGGHMGNPEEFLEELFQARHGLLAVRTMGGLGAEVFGRIAAVEKRVTAADLPLITDIVDQLTRIRALADGEREYLQGVIEFYRARAETKMTIAAERLAVIAVVTLPITALSSIYGMNIIVNDHTHLPQLLLVLTVMAIMSTLLLTWAKRRGWW</sequence>
<name>A0A919JJC6_9ACTN</name>
<dbReference type="GO" id="GO:0015095">
    <property type="term" value="F:magnesium ion transmembrane transporter activity"/>
    <property type="evidence" value="ECO:0007669"/>
    <property type="project" value="TreeGrafter"/>
</dbReference>
<evidence type="ECO:0000256" key="4">
    <source>
        <dbReference type="ARBA" id="ARBA00022475"/>
    </source>
</evidence>
<dbReference type="GO" id="GO:0000287">
    <property type="term" value="F:magnesium ion binding"/>
    <property type="evidence" value="ECO:0007669"/>
    <property type="project" value="TreeGrafter"/>
</dbReference>
<evidence type="ECO:0000256" key="7">
    <source>
        <dbReference type="ARBA" id="ARBA00023136"/>
    </source>
</evidence>
<comment type="similarity">
    <text evidence="2">Belongs to the CorA metal ion transporter (MIT) (TC 1.A.35) family.</text>
</comment>
<feature type="transmembrane region" description="Helical" evidence="8">
    <location>
        <begin position="306"/>
        <end position="327"/>
    </location>
</feature>
<dbReference type="EMBL" id="BOMQ01000063">
    <property type="protein sequence ID" value="GIE51823.1"/>
    <property type="molecule type" value="Genomic_DNA"/>
</dbReference>
<keyword evidence="6 8" id="KW-1133">Transmembrane helix</keyword>
<evidence type="ECO:0000313" key="9">
    <source>
        <dbReference type="EMBL" id="GIE51823.1"/>
    </source>
</evidence>
<keyword evidence="7 8" id="KW-0472">Membrane</keyword>
<organism evidence="9 10">
    <name type="scientific">Actinoplanes nipponensis</name>
    <dbReference type="NCBI Taxonomy" id="135950"/>
    <lineage>
        <taxon>Bacteria</taxon>
        <taxon>Bacillati</taxon>
        <taxon>Actinomycetota</taxon>
        <taxon>Actinomycetes</taxon>
        <taxon>Micromonosporales</taxon>
        <taxon>Micromonosporaceae</taxon>
        <taxon>Actinoplanes</taxon>
    </lineage>
</organism>
<evidence type="ECO:0000256" key="1">
    <source>
        <dbReference type="ARBA" id="ARBA00004651"/>
    </source>
</evidence>
<proteinExistence type="inferred from homology"/>
<dbReference type="PANTHER" id="PTHR46494">
    <property type="entry name" value="CORA FAMILY METAL ION TRANSPORTER (EUROFUNG)"/>
    <property type="match status" value="1"/>
</dbReference>
<keyword evidence="5 8" id="KW-0812">Transmembrane</keyword>
<dbReference type="GO" id="GO:0050897">
    <property type="term" value="F:cobalt ion binding"/>
    <property type="evidence" value="ECO:0007669"/>
    <property type="project" value="TreeGrafter"/>
</dbReference>
<gene>
    <name evidence="9" type="primary">corA_2</name>
    <name evidence="9" type="ORF">Ani05nite_53570</name>
</gene>
<dbReference type="GO" id="GO:0015087">
    <property type="term" value="F:cobalt ion transmembrane transporter activity"/>
    <property type="evidence" value="ECO:0007669"/>
    <property type="project" value="TreeGrafter"/>
</dbReference>
<dbReference type="InterPro" id="IPR002523">
    <property type="entry name" value="MgTranspt_CorA/ZnTranspt_ZntB"/>
</dbReference>
<dbReference type="CDD" id="cd12822">
    <property type="entry name" value="TmCorA-like"/>
    <property type="match status" value="1"/>
</dbReference>
<dbReference type="InterPro" id="IPR045863">
    <property type="entry name" value="CorA_TM1_TM2"/>
</dbReference>
<evidence type="ECO:0000256" key="5">
    <source>
        <dbReference type="ARBA" id="ARBA00022692"/>
    </source>
</evidence>
<keyword evidence="3" id="KW-0813">Transport</keyword>
<dbReference type="InterPro" id="IPR045861">
    <property type="entry name" value="CorA_cytoplasmic_dom"/>
</dbReference>
<evidence type="ECO:0000256" key="2">
    <source>
        <dbReference type="ARBA" id="ARBA00009765"/>
    </source>
</evidence>
<evidence type="ECO:0000256" key="8">
    <source>
        <dbReference type="SAM" id="Phobius"/>
    </source>
</evidence>
<reference evidence="9" key="1">
    <citation type="submission" date="2021-01" db="EMBL/GenBank/DDBJ databases">
        <title>Whole genome shotgun sequence of Actinoplanes nipponensis NBRC 14063.</title>
        <authorList>
            <person name="Komaki H."/>
            <person name="Tamura T."/>
        </authorList>
    </citation>
    <scope>NUCLEOTIDE SEQUENCE</scope>
    <source>
        <strain evidence="9">NBRC 14063</strain>
    </source>
</reference>